<feature type="compositionally biased region" description="Low complexity" evidence="1">
    <location>
        <begin position="273"/>
        <end position="284"/>
    </location>
</feature>
<feature type="compositionally biased region" description="Low complexity" evidence="1">
    <location>
        <begin position="236"/>
        <end position="262"/>
    </location>
</feature>
<dbReference type="PANTHER" id="PTHR23225">
    <property type="entry name" value="ZINC FINGER PROTEIN"/>
    <property type="match status" value="1"/>
</dbReference>
<evidence type="ECO:0000313" key="3">
    <source>
        <dbReference type="Proteomes" id="UP000474640"/>
    </source>
</evidence>
<sequence length="534" mass="60681">METAPSTFWPQGYPPNFNAHSRTRIVDIGEHKLPLPLQPSLQYPIDRFNAGENPLPMGLIPDPVNTAYAGLNATAMPGLTFSPLDGDAGSSWHSSIRDDDQRSSSTDSSASGRGFPTWGQGSPVMSSYRSNSIGMPFPDAAGSPCESTSYSYKSSEVIDPNLTLNFQSTDIYEPTIKFEFPFTNTIQNAEFDQDSFPLDTPYYTQPVLPNFHDGNTWAHRVPVTRSQSQNDGRTHSQSSSRSSNNGSSRSSKNLSRTPVSPISKRRAERRRSSSSSDDQPARSSNRPKTYKKKIPFHYCQEQGCKVDNVRFKNKSELKNRKHIETQHTKPYLCIFGFVGCSARFGARNEWKRHIATQHLFLYRYICDHQDCVEKNKAKTAFNRGDLFMKHLERMHAIPNLGDRKPGDPELIAWKKEMRETKHRCEQLRPPPQRMTCGFCPTTFEEGDKTWTELIDHVCLHYQNNDENMKRSNGYRDDPDLIAWMKDNKLFKNINDPMDVESESSSSRGNRKHSYASSSESSSARQIKQEQVDSF</sequence>
<evidence type="ECO:0000256" key="1">
    <source>
        <dbReference type="SAM" id="MobiDB-lite"/>
    </source>
</evidence>
<evidence type="ECO:0008006" key="4">
    <source>
        <dbReference type="Google" id="ProtNLM"/>
    </source>
</evidence>
<feature type="compositionally biased region" description="Low complexity" evidence="1">
    <location>
        <begin position="514"/>
        <end position="523"/>
    </location>
</feature>
<dbReference type="PANTHER" id="PTHR23225:SF2">
    <property type="entry name" value="AT09679P-RELATED"/>
    <property type="match status" value="1"/>
</dbReference>
<dbReference type="GO" id="GO:0003700">
    <property type="term" value="F:DNA-binding transcription factor activity"/>
    <property type="evidence" value="ECO:0007669"/>
    <property type="project" value="InterPro"/>
</dbReference>
<dbReference type="Proteomes" id="UP000474640">
    <property type="component" value="Unassembled WGS sequence"/>
</dbReference>
<evidence type="ECO:0000313" key="2">
    <source>
        <dbReference type="EMBL" id="KAF3287545.1"/>
    </source>
</evidence>
<accession>A0A7C8RF77</accession>
<feature type="compositionally biased region" description="Low complexity" evidence="1">
    <location>
        <begin position="103"/>
        <end position="113"/>
    </location>
</feature>
<dbReference type="InterPro" id="IPR039970">
    <property type="entry name" value="TF_Grauzone"/>
</dbReference>
<name>A0A7C8RF77_ORBOL</name>
<dbReference type="OrthoDB" id="5388486at2759"/>
<feature type="region of interest" description="Disordered" evidence="1">
    <location>
        <begin position="494"/>
        <end position="534"/>
    </location>
</feature>
<protein>
    <recommendedName>
        <fullName evidence="4">C2H2-type domain-containing protein</fullName>
    </recommendedName>
</protein>
<feature type="region of interest" description="Disordered" evidence="1">
    <location>
        <begin position="87"/>
        <end position="122"/>
    </location>
</feature>
<organism evidence="2 3">
    <name type="scientific">Orbilia oligospora</name>
    <name type="common">Nematode-trapping fungus</name>
    <name type="synonym">Arthrobotrys oligospora</name>
    <dbReference type="NCBI Taxonomy" id="2813651"/>
    <lineage>
        <taxon>Eukaryota</taxon>
        <taxon>Fungi</taxon>
        <taxon>Dikarya</taxon>
        <taxon>Ascomycota</taxon>
        <taxon>Pezizomycotina</taxon>
        <taxon>Orbiliomycetes</taxon>
        <taxon>Orbiliales</taxon>
        <taxon>Orbiliaceae</taxon>
        <taxon>Orbilia</taxon>
    </lineage>
</organism>
<feature type="region of interest" description="Disordered" evidence="1">
    <location>
        <begin position="222"/>
        <end position="292"/>
    </location>
</feature>
<gene>
    <name evidence="2" type="ORF">TWF970_007265</name>
</gene>
<proteinExistence type="predicted"/>
<dbReference type="AlphaFoldDB" id="A0A7C8RF77"/>
<comment type="caution">
    <text evidence="2">The sequence shown here is derived from an EMBL/GenBank/DDBJ whole genome shotgun (WGS) entry which is preliminary data.</text>
</comment>
<dbReference type="EMBL" id="JAABOJ010000004">
    <property type="protein sequence ID" value="KAF3287545.1"/>
    <property type="molecule type" value="Genomic_DNA"/>
</dbReference>
<reference evidence="2 3" key="1">
    <citation type="submission" date="2020-01" db="EMBL/GenBank/DDBJ databases">
        <authorList>
            <person name="Palmer J.M."/>
        </authorList>
    </citation>
    <scope>NUCLEOTIDE SEQUENCE [LARGE SCALE GENOMIC DNA]</scope>
    <source>
        <strain evidence="2 3">TWF970</strain>
    </source>
</reference>